<sequence length="324" mass="36333">MAAGGITIENLPKELPLDTFNKLTNNFSQDRLQGTGAFGSVYKGILDDGGLVAVKKLAENAPVPHDQVFATEVQNIMVLEHENIVKLLAFCREAQNRLVQISGRHIIAEITETLLCYEFFPNGSLEKNLFGDQSTDWETRFKIIKGICNGIHFLHTLPLPVLHLGLKPQNILLDEKMTPKIGDFGFSRIFGKDQTRKNTQSIVGSVGYMAPEYLYKGEISARSDIYSLGLIIMEISTREKNTSSPVQKHARNYIEGVKKSWTLEKIISEYTELEEQEHGFDQVAGCINIGLKCVEIDQHKRPTIQMVLDMLNAIPMDEEVSLPV</sequence>
<evidence type="ECO:0000313" key="2">
    <source>
        <dbReference type="Proteomes" id="UP001732700"/>
    </source>
</evidence>
<protein>
    <submittedName>
        <fullName evidence="1">Uncharacterized protein</fullName>
    </submittedName>
</protein>
<evidence type="ECO:0000313" key="1">
    <source>
        <dbReference type="EnsemblPlants" id="AVESA.00010b.r2.1CG0112980.2.CDS"/>
    </source>
</evidence>
<name>A0ACD5TRG6_AVESA</name>
<dbReference type="EnsemblPlants" id="AVESA.00010b.r2.1CG0112980.2">
    <property type="protein sequence ID" value="AVESA.00010b.r2.1CG0112980.2.CDS"/>
    <property type="gene ID" value="AVESA.00010b.r2.1CG0112980"/>
</dbReference>
<keyword evidence="2" id="KW-1185">Reference proteome</keyword>
<reference evidence="1" key="2">
    <citation type="submission" date="2025-09" db="UniProtKB">
        <authorList>
            <consortium name="EnsemblPlants"/>
        </authorList>
    </citation>
    <scope>IDENTIFICATION</scope>
</reference>
<organism evidence="1 2">
    <name type="scientific">Avena sativa</name>
    <name type="common">Oat</name>
    <dbReference type="NCBI Taxonomy" id="4498"/>
    <lineage>
        <taxon>Eukaryota</taxon>
        <taxon>Viridiplantae</taxon>
        <taxon>Streptophyta</taxon>
        <taxon>Embryophyta</taxon>
        <taxon>Tracheophyta</taxon>
        <taxon>Spermatophyta</taxon>
        <taxon>Magnoliopsida</taxon>
        <taxon>Liliopsida</taxon>
        <taxon>Poales</taxon>
        <taxon>Poaceae</taxon>
        <taxon>BOP clade</taxon>
        <taxon>Pooideae</taxon>
        <taxon>Poodae</taxon>
        <taxon>Poeae</taxon>
        <taxon>Poeae Chloroplast Group 1 (Aveneae type)</taxon>
        <taxon>Aveninae</taxon>
        <taxon>Avena</taxon>
    </lineage>
</organism>
<accession>A0ACD5TRG6</accession>
<reference evidence="1" key="1">
    <citation type="submission" date="2021-05" db="EMBL/GenBank/DDBJ databases">
        <authorList>
            <person name="Scholz U."/>
            <person name="Mascher M."/>
            <person name="Fiebig A."/>
        </authorList>
    </citation>
    <scope>NUCLEOTIDE SEQUENCE [LARGE SCALE GENOMIC DNA]</scope>
</reference>
<dbReference type="Proteomes" id="UP001732700">
    <property type="component" value="Chromosome 1C"/>
</dbReference>
<proteinExistence type="predicted"/>